<sequence>MSYLGWGGLAEDYGNNVEAEGSVLDIVGGEKVAGGPGQSCFLWGCDDGLGGCEAFVGPGFYLDKNHRAVGVDHNKVDFTGFAGEVAGEFFEAFSFEEFFAAFFSPSAEEFSVSQ</sequence>
<evidence type="ECO:0000313" key="1">
    <source>
        <dbReference type="EMBL" id="GAG53117.1"/>
    </source>
</evidence>
<protein>
    <submittedName>
        <fullName evidence="1">Uncharacterized protein</fullName>
    </submittedName>
</protein>
<comment type="caution">
    <text evidence="1">The sequence shown here is derived from an EMBL/GenBank/DDBJ whole genome shotgun (WGS) entry which is preliminary data.</text>
</comment>
<organism evidence="1">
    <name type="scientific">marine sediment metagenome</name>
    <dbReference type="NCBI Taxonomy" id="412755"/>
    <lineage>
        <taxon>unclassified sequences</taxon>
        <taxon>metagenomes</taxon>
        <taxon>ecological metagenomes</taxon>
    </lineage>
</organism>
<gene>
    <name evidence="1" type="ORF">S01H1_77897</name>
</gene>
<name>X0Z3V1_9ZZZZ</name>
<dbReference type="EMBL" id="BARS01052388">
    <property type="protein sequence ID" value="GAG53117.1"/>
    <property type="molecule type" value="Genomic_DNA"/>
</dbReference>
<accession>X0Z3V1</accession>
<dbReference type="AlphaFoldDB" id="X0Z3V1"/>
<proteinExistence type="predicted"/>
<reference evidence="1" key="1">
    <citation type="journal article" date="2014" name="Front. Microbiol.">
        <title>High frequency of phylogenetically diverse reductive dehalogenase-homologous genes in deep subseafloor sedimentary metagenomes.</title>
        <authorList>
            <person name="Kawai M."/>
            <person name="Futagami T."/>
            <person name="Toyoda A."/>
            <person name="Takaki Y."/>
            <person name="Nishi S."/>
            <person name="Hori S."/>
            <person name="Arai W."/>
            <person name="Tsubouchi T."/>
            <person name="Morono Y."/>
            <person name="Uchiyama I."/>
            <person name="Ito T."/>
            <person name="Fujiyama A."/>
            <person name="Inagaki F."/>
            <person name="Takami H."/>
        </authorList>
    </citation>
    <scope>NUCLEOTIDE SEQUENCE</scope>
    <source>
        <strain evidence="1">Expedition CK06-06</strain>
    </source>
</reference>